<evidence type="ECO:0000313" key="11">
    <source>
        <dbReference type="EMBL" id="GBP78312.1"/>
    </source>
</evidence>
<dbReference type="InterPro" id="IPR031331">
    <property type="entry name" value="NEUT/ALK_ceramidase_C"/>
</dbReference>
<dbReference type="GO" id="GO:0042759">
    <property type="term" value="P:long-chain fatty acid biosynthetic process"/>
    <property type="evidence" value="ECO:0007669"/>
    <property type="project" value="TreeGrafter"/>
</dbReference>
<feature type="region of interest" description="Disordered" evidence="8">
    <location>
        <begin position="32"/>
        <end position="53"/>
    </location>
</feature>
<feature type="active site" description="Nucleophile" evidence="5">
    <location>
        <position position="319"/>
    </location>
</feature>
<evidence type="ECO:0000256" key="3">
    <source>
        <dbReference type="ARBA" id="ARBA00019235"/>
    </source>
</evidence>
<evidence type="ECO:0000259" key="10">
    <source>
        <dbReference type="Pfam" id="PF17048"/>
    </source>
</evidence>
<protein>
    <recommendedName>
        <fullName evidence="3 7">Neutral ceramidase</fullName>
        <ecNumber evidence="2 7">3.5.1.23</ecNumber>
    </recommendedName>
</protein>
<dbReference type="GO" id="GO:0046872">
    <property type="term" value="F:metal ion binding"/>
    <property type="evidence" value="ECO:0007669"/>
    <property type="project" value="UniProtKB-KW"/>
</dbReference>
<sequence>MLIKALVALVAVLLVAGVTTTLVLVLRDTDVSDDGGDSSAELGSTTERLEESGEEIGADLPYRVGIAMADMTGPCVEINFMGYAEFGQAGGGIHLRQWARAFVFADQRSGAHFAYVVADVQAVGVAVRRGVVERLQQRFGNIYSLRNVIVVGTHTHSAPGGHLVDFILDISILGFSQETYDAYVNGIAESITKAHDAMAPARLFYGETQVEGAHINRSPYSYLYNPAEERSRSVTVDGSERRHAPAPSVRVERADGSLAGVLNWFAVHTTSMNMTNTLISTDNLGYAAIAMEKTLNPGSLVGQGEVVAAFAPASLGDVSPNTAGARCEFSGYECDNHFVLCELLERCYAGGPSDDMFESTKIIGSMIYEGAMRALSAPGEELTGRLAALHQFVDVPQQRVPRYDPLQRDFLADEPVEGCVPALGYSFASGTIDGANVLNITQGTVTGNPLLDNITNIVGAPTAEDEACHAPKPILLATGRSTFPLEWHPTVVSASVVWLGGVAVAGVPGEPTTMAGRRAKDVLRAVLTRRDLPPRAVVAGLTNEYIHYVTTYEEYQVQRYEAASTIYGPHTLDIFLNKFAELLEAALDTWRPVPLDNRGRTVSLILPVVFDASPLGRNFGDALDQPPAVVQRGASVNALFVAANPRNDLRQGLSHAVVERLLDGNWVVVATDADWETRFEWSRTFTLTGTSRVTFSWNIPEDAPAGVYRMRYNGAARGILGNINPFEGTTDNFTIA</sequence>
<keyword evidence="4 7" id="KW-0378">Hydrolase</keyword>
<dbReference type="Gene3D" id="2.60.40.2300">
    <property type="entry name" value="Neutral/alkaline non-lysosomal ceramidase, C-terminal domain"/>
    <property type="match status" value="1"/>
</dbReference>
<feature type="binding site" evidence="6">
    <location>
        <position position="154"/>
    </location>
    <ligand>
        <name>Zn(2+)</name>
        <dbReference type="ChEBI" id="CHEBI:29105"/>
    </ligand>
</feature>
<dbReference type="Proteomes" id="UP000299102">
    <property type="component" value="Unassembled WGS sequence"/>
</dbReference>
<dbReference type="STRING" id="151549.A0A4C1YTS9"/>
<comment type="similarity">
    <text evidence="1 7">Belongs to the neutral ceramidase family.</text>
</comment>
<comment type="catalytic activity">
    <reaction evidence="7">
        <text>an N-acylsphing-4-enine + H2O = sphing-4-enine + a fatty acid</text>
        <dbReference type="Rhea" id="RHEA:20856"/>
        <dbReference type="ChEBI" id="CHEBI:15377"/>
        <dbReference type="ChEBI" id="CHEBI:28868"/>
        <dbReference type="ChEBI" id="CHEBI:52639"/>
        <dbReference type="ChEBI" id="CHEBI:57756"/>
        <dbReference type="EC" id="3.5.1.23"/>
    </reaction>
</comment>
<keyword evidence="7" id="KW-0746">Sphingolipid metabolism</keyword>
<organism evidence="11 12">
    <name type="scientific">Eumeta variegata</name>
    <name type="common">Bagworm moth</name>
    <name type="synonym">Eumeta japonica</name>
    <dbReference type="NCBI Taxonomy" id="151549"/>
    <lineage>
        <taxon>Eukaryota</taxon>
        <taxon>Metazoa</taxon>
        <taxon>Ecdysozoa</taxon>
        <taxon>Arthropoda</taxon>
        <taxon>Hexapoda</taxon>
        <taxon>Insecta</taxon>
        <taxon>Pterygota</taxon>
        <taxon>Neoptera</taxon>
        <taxon>Endopterygota</taxon>
        <taxon>Lepidoptera</taxon>
        <taxon>Glossata</taxon>
        <taxon>Ditrysia</taxon>
        <taxon>Tineoidea</taxon>
        <taxon>Psychidae</taxon>
        <taxon>Oiketicinae</taxon>
        <taxon>Eumeta</taxon>
    </lineage>
</organism>
<feature type="binding site" evidence="6">
    <location>
        <position position="510"/>
    </location>
    <ligand>
        <name>Zn(2+)</name>
        <dbReference type="ChEBI" id="CHEBI:29105"/>
    </ligand>
</feature>
<accession>A0A4C1YTS9</accession>
<gene>
    <name evidence="11" type="primary">CDase</name>
    <name evidence="11" type="ORF">EVAR_52367_1</name>
</gene>
<feature type="domain" description="Neutral/alkaline non-lysosomal ceramidase C-terminal" evidence="10">
    <location>
        <begin position="590"/>
        <end position="735"/>
    </location>
</feature>
<feature type="domain" description="Neutral/alkaline non-lysosomal ceramidase N-terminal" evidence="9">
    <location>
        <begin position="62"/>
        <end position="576"/>
    </location>
</feature>
<evidence type="ECO:0000256" key="5">
    <source>
        <dbReference type="PIRSR" id="PIRSR606823-1"/>
    </source>
</evidence>
<dbReference type="GO" id="GO:0005576">
    <property type="term" value="C:extracellular region"/>
    <property type="evidence" value="ECO:0007669"/>
    <property type="project" value="TreeGrafter"/>
</dbReference>
<dbReference type="PANTHER" id="PTHR12670">
    <property type="entry name" value="CERAMIDASE"/>
    <property type="match status" value="1"/>
</dbReference>
<dbReference type="EMBL" id="BGZK01001365">
    <property type="protein sequence ID" value="GBP78312.1"/>
    <property type="molecule type" value="Genomic_DNA"/>
</dbReference>
<name>A0A4C1YTS9_EUMVA</name>
<dbReference type="GO" id="GO:0046514">
    <property type="term" value="P:ceramide catabolic process"/>
    <property type="evidence" value="ECO:0007669"/>
    <property type="project" value="InterPro"/>
</dbReference>
<dbReference type="OrthoDB" id="191371at2759"/>
<feature type="binding site" evidence="6">
    <location>
        <position position="548"/>
    </location>
    <ligand>
        <name>Zn(2+)</name>
        <dbReference type="ChEBI" id="CHEBI:29105"/>
    </ligand>
</feature>
<dbReference type="InterPro" id="IPR038445">
    <property type="entry name" value="NCDase_C_sf"/>
</dbReference>
<evidence type="ECO:0000313" key="12">
    <source>
        <dbReference type="Proteomes" id="UP000299102"/>
    </source>
</evidence>
<dbReference type="PANTHER" id="PTHR12670:SF1">
    <property type="entry name" value="NEUTRAL CERAMIDASE"/>
    <property type="match status" value="1"/>
</dbReference>
<dbReference type="EC" id="3.5.1.23" evidence="2 7"/>
<keyword evidence="7" id="KW-0443">Lipid metabolism</keyword>
<comment type="cofactor">
    <cofactor evidence="6">
        <name>Zn(2+)</name>
        <dbReference type="ChEBI" id="CHEBI:29105"/>
    </cofactor>
    <text evidence="6">Binds 1 zinc ion per subunit.</text>
</comment>
<keyword evidence="6" id="KW-0862">Zinc</keyword>
<comment type="caution">
    <text evidence="11">The sequence shown here is derived from an EMBL/GenBank/DDBJ whole genome shotgun (WGS) entry which is preliminary data.</text>
</comment>
<dbReference type="GO" id="GO:0017040">
    <property type="term" value="F:N-acylsphingosine amidohydrolase activity"/>
    <property type="evidence" value="ECO:0007669"/>
    <property type="project" value="UniProtKB-UniRule"/>
</dbReference>
<evidence type="ECO:0000256" key="2">
    <source>
        <dbReference type="ARBA" id="ARBA00011891"/>
    </source>
</evidence>
<dbReference type="AlphaFoldDB" id="A0A4C1YTS9"/>
<evidence type="ECO:0000259" key="9">
    <source>
        <dbReference type="Pfam" id="PF04734"/>
    </source>
</evidence>
<dbReference type="GO" id="GO:0046512">
    <property type="term" value="P:sphingosine biosynthetic process"/>
    <property type="evidence" value="ECO:0007669"/>
    <property type="project" value="TreeGrafter"/>
</dbReference>
<dbReference type="GO" id="GO:0016020">
    <property type="term" value="C:membrane"/>
    <property type="evidence" value="ECO:0007669"/>
    <property type="project" value="GOC"/>
</dbReference>
<keyword evidence="12" id="KW-1185">Reference proteome</keyword>
<evidence type="ECO:0000256" key="1">
    <source>
        <dbReference type="ARBA" id="ARBA00009835"/>
    </source>
</evidence>
<keyword evidence="6" id="KW-0479">Metal-binding</keyword>
<dbReference type="InterPro" id="IPR006823">
    <property type="entry name" value="Ceramidase_alk"/>
</dbReference>
<evidence type="ECO:0000256" key="8">
    <source>
        <dbReference type="SAM" id="MobiDB-lite"/>
    </source>
</evidence>
<dbReference type="InterPro" id="IPR031329">
    <property type="entry name" value="NEUT/ALK_ceramidase_N"/>
</dbReference>
<evidence type="ECO:0000256" key="6">
    <source>
        <dbReference type="PIRSR" id="PIRSR606823-2"/>
    </source>
</evidence>
<proteinExistence type="inferred from homology"/>
<feature type="binding site" evidence="6">
    <location>
        <position position="268"/>
    </location>
    <ligand>
        <name>Zn(2+)</name>
        <dbReference type="ChEBI" id="CHEBI:29105"/>
    </ligand>
</feature>
<dbReference type="Pfam" id="PF17048">
    <property type="entry name" value="Ceramidse_alk_C"/>
    <property type="match status" value="1"/>
</dbReference>
<evidence type="ECO:0000256" key="4">
    <source>
        <dbReference type="ARBA" id="ARBA00022801"/>
    </source>
</evidence>
<evidence type="ECO:0000256" key="7">
    <source>
        <dbReference type="RuleBase" id="RU366019"/>
    </source>
</evidence>
<dbReference type="Pfam" id="PF04734">
    <property type="entry name" value="Ceramidase_alk"/>
    <property type="match status" value="1"/>
</dbReference>
<reference evidence="11 12" key="1">
    <citation type="journal article" date="2019" name="Commun. Biol.">
        <title>The bagworm genome reveals a unique fibroin gene that provides high tensile strength.</title>
        <authorList>
            <person name="Kono N."/>
            <person name="Nakamura H."/>
            <person name="Ohtoshi R."/>
            <person name="Tomita M."/>
            <person name="Numata K."/>
            <person name="Arakawa K."/>
        </authorList>
    </citation>
    <scope>NUCLEOTIDE SEQUENCE [LARGE SCALE GENOMIC DNA]</scope>
</reference>